<dbReference type="InterPro" id="IPR001173">
    <property type="entry name" value="Glyco_trans_2-like"/>
</dbReference>
<dbReference type="EMBL" id="OX336425">
    <property type="protein sequence ID" value="CAI2765417.1"/>
    <property type="molecule type" value="Genomic_DNA"/>
</dbReference>
<protein>
    <submittedName>
        <fullName evidence="2">Glycosyltransferase involved in cell wall bisynthesis</fullName>
    </submittedName>
</protein>
<accession>A0A9W4X1P2</accession>
<dbReference type="Pfam" id="PF00535">
    <property type="entry name" value="Glycos_transf_2"/>
    <property type="match status" value="1"/>
</dbReference>
<dbReference type="RefSeq" id="WP_263361957.1">
    <property type="nucleotide sequence ID" value="NZ_OX336425.1"/>
</dbReference>
<dbReference type="PANTHER" id="PTHR22916:SF3">
    <property type="entry name" value="UDP-GLCNAC:BETAGAL BETA-1,3-N-ACETYLGLUCOSAMINYLTRANSFERASE-LIKE PROTEIN 1"/>
    <property type="match status" value="1"/>
</dbReference>
<proteinExistence type="predicted"/>
<dbReference type="Proteomes" id="UP001152749">
    <property type="component" value="Chromosome"/>
</dbReference>
<name>A0A9W4X1P2_9FLAO</name>
<evidence type="ECO:0000313" key="2">
    <source>
        <dbReference type="EMBL" id="CAI2765417.1"/>
    </source>
</evidence>
<evidence type="ECO:0000313" key="3">
    <source>
        <dbReference type="Proteomes" id="UP001152749"/>
    </source>
</evidence>
<dbReference type="GO" id="GO:0016758">
    <property type="term" value="F:hexosyltransferase activity"/>
    <property type="evidence" value="ECO:0007669"/>
    <property type="project" value="UniProtKB-ARBA"/>
</dbReference>
<sequence>MNKNNLPLVSIAIITYNQKEYLKECIESILMQDYQNIEIVVADDCSKDGSQLMLKEYEVTYPNKFVLVLSDRNLGITKNSNRAHFACSGKYIFWIGGDDIMLPNKIRKQVEYMEANPTCTICYHNLDVFESSTNKTLYFMNNKKNSFVGDFKSVVSKGTFNGACATVVRNKMTPKNGFDERIPIASDWLYWMQTLLNGGEICYIDEVLGRYRRHGNNITSNMSNFNGQVDHLNSCNILLIESPQYSKQILKGYYEIQRSLRIYDKKNYYNWLISSINFNINMKSLLLLFIYYCSFGIIKK</sequence>
<organism evidence="2 3">
    <name type="scientific">Flavobacterium collinsii</name>
    <dbReference type="NCBI Taxonomy" id="1114861"/>
    <lineage>
        <taxon>Bacteria</taxon>
        <taxon>Pseudomonadati</taxon>
        <taxon>Bacteroidota</taxon>
        <taxon>Flavobacteriia</taxon>
        <taxon>Flavobacteriales</taxon>
        <taxon>Flavobacteriaceae</taxon>
        <taxon>Flavobacterium</taxon>
    </lineage>
</organism>
<gene>
    <name evidence="2" type="ORF">TRV642_0340</name>
</gene>
<dbReference type="SUPFAM" id="SSF53448">
    <property type="entry name" value="Nucleotide-diphospho-sugar transferases"/>
    <property type="match status" value="1"/>
</dbReference>
<feature type="domain" description="Glycosyltransferase 2-like" evidence="1">
    <location>
        <begin position="10"/>
        <end position="147"/>
    </location>
</feature>
<dbReference type="PANTHER" id="PTHR22916">
    <property type="entry name" value="GLYCOSYLTRANSFERASE"/>
    <property type="match status" value="1"/>
</dbReference>
<dbReference type="AlphaFoldDB" id="A0A9W4X1P2"/>
<reference evidence="2" key="1">
    <citation type="submission" date="2022-09" db="EMBL/GenBank/DDBJ databases">
        <authorList>
            <person name="Duchaud E."/>
        </authorList>
    </citation>
    <scope>NUCLEOTIDE SEQUENCE</scope>
    <source>
        <strain evidence="2">TRV642</strain>
    </source>
</reference>
<evidence type="ECO:0000259" key="1">
    <source>
        <dbReference type="Pfam" id="PF00535"/>
    </source>
</evidence>
<dbReference type="InterPro" id="IPR029044">
    <property type="entry name" value="Nucleotide-diphossugar_trans"/>
</dbReference>
<dbReference type="KEGG" id="fcs:TRV642_0340"/>
<dbReference type="Gene3D" id="3.90.550.10">
    <property type="entry name" value="Spore Coat Polysaccharide Biosynthesis Protein SpsA, Chain A"/>
    <property type="match status" value="1"/>
</dbReference>